<evidence type="ECO:0000256" key="2">
    <source>
        <dbReference type="ARBA" id="ARBA00022448"/>
    </source>
</evidence>
<dbReference type="InterPro" id="IPR035906">
    <property type="entry name" value="MetI-like_sf"/>
</dbReference>
<reference evidence="14 15" key="2">
    <citation type="submission" date="2018-08" db="EMBL/GenBank/DDBJ databases">
        <title>A genome reference for cultivated species of the human gut microbiota.</title>
        <authorList>
            <person name="Zou Y."/>
            <person name="Xue W."/>
            <person name="Luo G."/>
        </authorList>
    </citation>
    <scope>NUCLEOTIDE SEQUENCE [LARGE SCALE GENOMIC DNA]</scope>
    <source>
        <strain evidence="10 14">AF19-13AC</strain>
        <strain evidence="12 15">TF05-11AC</strain>
        <strain evidence="11 16">TM09-12</strain>
    </source>
</reference>
<dbReference type="Proteomes" id="UP000263014">
    <property type="component" value="Unassembled WGS sequence"/>
</dbReference>
<feature type="transmembrane region" description="Helical" evidence="7">
    <location>
        <begin position="97"/>
        <end position="123"/>
    </location>
</feature>
<evidence type="ECO:0000256" key="6">
    <source>
        <dbReference type="ARBA" id="ARBA00023136"/>
    </source>
</evidence>
<keyword evidence="6 7" id="KW-0472">Membrane</keyword>
<dbReference type="OrthoDB" id="9773221at2"/>
<sequence>MKWKYIAKRLLIAIPTFLGITVLAYFILNLAPGSPLDALLADPKISPAELERKRIALGLDKPVVIQYFSWLNLLLHGDLGFSYSTQRPVAAMIGERLPATACLAGASILLSLIVAIPLGIYAASKPNSKRDYVSGGISLLMMATPNFFVGLVFIYLFAIVFKILPSGGMYDSAGVKSGAALMRHMIMPCLVLSFQQIGGWVRHMRSSMLEVMQEDYIRTARSKGLKKWGVIYKHGLKNALIPVITVVGMSIPSLVGGAVITEQVFGWPGVGSLMVTAINGRDYPVIMGITVMIAAAVLIANILTDVAYGLLDPRISYK</sequence>
<keyword evidence="4 7" id="KW-0812">Transmembrane</keyword>
<organism evidence="9 13">
    <name type="scientific">Hungatella hathewayi</name>
    <dbReference type="NCBI Taxonomy" id="154046"/>
    <lineage>
        <taxon>Bacteria</taxon>
        <taxon>Bacillati</taxon>
        <taxon>Bacillota</taxon>
        <taxon>Clostridia</taxon>
        <taxon>Lachnospirales</taxon>
        <taxon>Lachnospiraceae</taxon>
        <taxon>Hungatella</taxon>
    </lineage>
</organism>
<dbReference type="Proteomes" id="UP000261257">
    <property type="component" value="Unassembled WGS sequence"/>
</dbReference>
<dbReference type="EMBL" id="CYZE01000024">
    <property type="protein sequence ID" value="CUP30046.1"/>
    <property type="molecule type" value="Genomic_DNA"/>
</dbReference>
<dbReference type="GO" id="GO:0055085">
    <property type="term" value="P:transmembrane transport"/>
    <property type="evidence" value="ECO:0007669"/>
    <property type="project" value="InterPro"/>
</dbReference>
<evidence type="ECO:0000313" key="11">
    <source>
        <dbReference type="EMBL" id="RGI99597.1"/>
    </source>
</evidence>
<feature type="domain" description="ABC transmembrane type-1" evidence="8">
    <location>
        <begin position="97"/>
        <end position="304"/>
    </location>
</feature>
<evidence type="ECO:0000256" key="3">
    <source>
        <dbReference type="ARBA" id="ARBA00022475"/>
    </source>
</evidence>
<evidence type="ECO:0000256" key="5">
    <source>
        <dbReference type="ARBA" id="ARBA00022989"/>
    </source>
</evidence>
<dbReference type="RefSeq" id="WP_002605251.1">
    <property type="nucleotide sequence ID" value="NZ_CABIXC010000024.1"/>
</dbReference>
<feature type="transmembrane region" description="Helical" evidence="7">
    <location>
        <begin position="135"/>
        <end position="161"/>
    </location>
</feature>
<dbReference type="SUPFAM" id="SSF161098">
    <property type="entry name" value="MetI-like"/>
    <property type="match status" value="1"/>
</dbReference>
<evidence type="ECO:0000313" key="16">
    <source>
        <dbReference type="Proteomes" id="UP000263014"/>
    </source>
</evidence>
<dbReference type="PANTHER" id="PTHR43163">
    <property type="entry name" value="DIPEPTIDE TRANSPORT SYSTEM PERMEASE PROTEIN DPPB-RELATED"/>
    <property type="match status" value="1"/>
</dbReference>
<dbReference type="CDD" id="cd06261">
    <property type="entry name" value="TM_PBP2"/>
    <property type="match status" value="1"/>
</dbReference>
<gene>
    <name evidence="9" type="primary">dppB_3</name>
    <name evidence="10" type="ORF">DWX31_17210</name>
    <name evidence="12" type="ORF">DXC39_16730</name>
    <name evidence="11" type="ORF">DXD79_23665</name>
    <name evidence="9" type="ORF">ERS852407_05565</name>
</gene>
<evidence type="ECO:0000313" key="15">
    <source>
        <dbReference type="Proteomes" id="UP000261257"/>
    </source>
</evidence>
<dbReference type="PANTHER" id="PTHR43163:SF6">
    <property type="entry name" value="DIPEPTIDE TRANSPORT SYSTEM PERMEASE PROTEIN DPPB-RELATED"/>
    <property type="match status" value="1"/>
</dbReference>
<dbReference type="AlphaFoldDB" id="A0A174M4J9"/>
<comment type="subcellular location">
    <subcellularLocation>
        <location evidence="1 7">Cell membrane</location>
        <topology evidence="1 7">Multi-pass membrane protein</topology>
    </subcellularLocation>
</comment>
<evidence type="ECO:0000256" key="4">
    <source>
        <dbReference type="ARBA" id="ARBA00022692"/>
    </source>
</evidence>
<feature type="transmembrane region" description="Helical" evidence="7">
    <location>
        <begin position="12"/>
        <end position="31"/>
    </location>
</feature>
<evidence type="ECO:0000313" key="10">
    <source>
        <dbReference type="EMBL" id="RGD69334.1"/>
    </source>
</evidence>
<evidence type="ECO:0000313" key="14">
    <source>
        <dbReference type="Proteomes" id="UP000261023"/>
    </source>
</evidence>
<dbReference type="InterPro" id="IPR045621">
    <property type="entry name" value="BPD_transp_1_N"/>
</dbReference>
<dbReference type="InterPro" id="IPR000515">
    <property type="entry name" value="MetI-like"/>
</dbReference>
<keyword evidence="2 7" id="KW-0813">Transport</keyword>
<comment type="similarity">
    <text evidence="7">Belongs to the binding-protein-dependent transport system permease family.</text>
</comment>
<feature type="transmembrane region" description="Helical" evidence="7">
    <location>
        <begin position="181"/>
        <end position="201"/>
    </location>
</feature>
<proteinExistence type="inferred from homology"/>
<keyword evidence="3" id="KW-1003">Cell membrane</keyword>
<name>A0A174M4J9_9FIRM</name>
<evidence type="ECO:0000256" key="1">
    <source>
        <dbReference type="ARBA" id="ARBA00004651"/>
    </source>
</evidence>
<dbReference type="PROSITE" id="PS50928">
    <property type="entry name" value="ABC_TM1"/>
    <property type="match status" value="1"/>
</dbReference>
<dbReference type="Proteomes" id="UP000095651">
    <property type="component" value="Unassembled WGS sequence"/>
</dbReference>
<reference evidence="9 13" key="1">
    <citation type="submission" date="2015-09" db="EMBL/GenBank/DDBJ databases">
        <authorList>
            <consortium name="Pathogen Informatics"/>
        </authorList>
    </citation>
    <scope>NUCLEOTIDE SEQUENCE [LARGE SCALE GENOMIC DNA]</scope>
    <source>
        <strain evidence="9 13">2789STDY5608850</strain>
    </source>
</reference>
<dbReference type="EMBL" id="QSON01000013">
    <property type="protein sequence ID" value="RGI99597.1"/>
    <property type="molecule type" value="Genomic_DNA"/>
</dbReference>
<evidence type="ECO:0000256" key="7">
    <source>
        <dbReference type="RuleBase" id="RU363032"/>
    </source>
</evidence>
<evidence type="ECO:0000313" key="13">
    <source>
        <dbReference type="Proteomes" id="UP000095651"/>
    </source>
</evidence>
<dbReference type="EMBL" id="QTJW01000011">
    <property type="protein sequence ID" value="RGD69334.1"/>
    <property type="molecule type" value="Genomic_DNA"/>
</dbReference>
<dbReference type="Gene3D" id="1.10.3720.10">
    <property type="entry name" value="MetI-like"/>
    <property type="match status" value="1"/>
</dbReference>
<evidence type="ECO:0000313" key="9">
    <source>
        <dbReference type="EMBL" id="CUP30046.1"/>
    </source>
</evidence>
<dbReference type="EMBL" id="QSSQ01000017">
    <property type="protein sequence ID" value="RGM02909.1"/>
    <property type="molecule type" value="Genomic_DNA"/>
</dbReference>
<feature type="transmembrane region" description="Helical" evidence="7">
    <location>
        <begin position="285"/>
        <end position="311"/>
    </location>
</feature>
<dbReference type="Pfam" id="PF00528">
    <property type="entry name" value="BPD_transp_1"/>
    <property type="match status" value="1"/>
</dbReference>
<feature type="transmembrane region" description="Helical" evidence="7">
    <location>
        <begin position="239"/>
        <end position="265"/>
    </location>
</feature>
<dbReference type="Proteomes" id="UP000261023">
    <property type="component" value="Unassembled WGS sequence"/>
</dbReference>
<keyword evidence="5 7" id="KW-1133">Transmembrane helix</keyword>
<evidence type="ECO:0000313" key="12">
    <source>
        <dbReference type="EMBL" id="RGM02909.1"/>
    </source>
</evidence>
<dbReference type="GO" id="GO:0005886">
    <property type="term" value="C:plasma membrane"/>
    <property type="evidence" value="ECO:0007669"/>
    <property type="project" value="UniProtKB-SubCell"/>
</dbReference>
<dbReference type="Pfam" id="PF19300">
    <property type="entry name" value="BPD_transp_1_N"/>
    <property type="match status" value="1"/>
</dbReference>
<accession>A0A174M4J9</accession>
<protein>
    <submittedName>
        <fullName evidence="9 10">ABC transporter permease</fullName>
    </submittedName>
</protein>
<evidence type="ECO:0000259" key="8">
    <source>
        <dbReference type="PROSITE" id="PS50928"/>
    </source>
</evidence>